<dbReference type="SUPFAM" id="SSF51126">
    <property type="entry name" value="Pectin lyase-like"/>
    <property type="match status" value="1"/>
</dbReference>
<gene>
    <name evidence="3" type="ORF">PTI45_04578</name>
</gene>
<keyword evidence="1" id="KW-0732">Signal</keyword>
<dbReference type="PANTHER" id="PTHR36453:SF1">
    <property type="entry name" value="RIGHT HANDED BETA HELIX DOMAIN-CONTAINING PROTEIN"/>
    <property type="match status" value="1"/>
</dbReference>
<comment type="caution">
    <text evidence="3">The sequence shown here is derived from an EMBL/GenBank/DDBJ whole genome shotgun (WGS) entry which is preliminary data.</text>
</comment>
<protein>
    <recommendedName>
        <fullName evidence="2">Right handed beta helix domain-containing protein</fullName>
    </recommendedName>
</protein>
<keyword evidence="4" id="KW-1185">Reference proteome</keyword>
<accession>A0A1E3KXS8</accession>
<dbReference type="PANTHER" id="PTHR36453">
    <property type="entry name" value="SECRETED PROTEIN-RELATED"/>
    <property type="match status" value="1"/>
</dbReference>
<dbReference type="Proteomes" id="UP000094578">
    <property type="component" value="Unassembled WGS sequence"/>
</dbReference>
<dbReference type="RefSeq" id="WP_069329879.1">
    <property type="nucleotide sequence ID" value="NZ_MDER01000096.1"/>
</dbReference>
<dbReference type="Gene3D" id="2.160.20.10">
    <property type="entry name" value="Single-stranded right-handed beta-helix, Pectin lyase-like"/>
    <property type="match status" value="2"/>
</dbReference>
<feature type="domain" description="Right handed beta helix" evidence="2">
    <location>
        <begin position="356"/>
        <end position="475"/>
    </location>
</feature>
<dbReference type="Pfam" id="PF13229">
    <property type="entry name" value="Beta_helix"/>
    <property type="match status" value="1"/>
</dbReference>
<dbReference type="InterPro" id="IPR039448">
    <property type="entry name" value="Beta_helix"/>
</dbReference>
<evidence type="ECO:0000256" key="1">
    <source>
        <dbReference type="SAM" id="SignalP"/>
    </source>
</evidence>
<reference evidence="3 4" key="1">
    <citation type="submission" date="2016-08" db="EMBL/GenBank/DDBJ databases">
        <title>Genome sequencing of Paenibacillus sp. TI45-13ar, isolated from Korean traditional nuruk.</title>
        <authorList>
            <person name="Kim S.-J."/>
        </authorList>
    </citation>
    <scope>NUCLEOTIDE SEQUENCE [LARGE SCALE GENOMIC DNA]</scope>
    <source>
        <strain evidence="3 4">TI45-13ar</strain>
    </source>
</reference>
<evidence type="ECO:0000313" key="3">
    <source>
        <dbReference type="EMBL" id="ODP26121.1"/>
    </source>
</evidence>
<dbReference type="EMBL" id="MDER01000096">
    <property type="protein sequence ID" value="ODP26121.1"/>
    <property type="molecule type" value="Genomic_DNA"/>
</dbReference>
<feature type="signal peptide" evidence="1">
    <location>
        <begin position="1"/>
        <end position="29"/>
    </location>
</feature>
<proteinExistence type="predicted"/>
<dbReference type="InterPro" id="IPR011050">
    <property type="entry name" value="Pectin_lyase_fold/virulence"/>
</dbReference>
<dbReference type="AlphaFoldDB" id="A0A1E3KXS8"/>
<dbReference type="SMART" id="SM00710">
    <property type="entry name" value="PbH1"/>
    <property type="match status" value="6"/>
</dbReference>
<sequence length="771" mass="84251">MFRKTPLAMLMVITTLVVSTLLSPSSAFADRTVNGTVVTLSSGATTNTGLNIYVDGSVATAGTGTKDAPFKTLIEARNAIRAKKGVLPVGGITVWVKGGTYKFTSTMDMNASDSGAPGKSIVYRTYPGEKVILSNGTSVDPTLWKPLNSEAQSRVNPKVSASKLVELDVKALGLTNINSFPGGNSFSDKWGIIDLIVDHERQPISQWPNPGEMAGSKRAGWTTANGSADAKSFYYGENGIPTDGKTDDELNADGTNRSERWAASVNAGHALYLQGFWRTVWSPVTSKVQSIDNAEGSISLLDTPTGGMGSKWSKDIANSNPVYRTGDGTEEWRAVNYLDEIDVPGEWALDFKDGKVYYYPDGDIKTKDVEIADNATPIIKMYATSYLQLLGFQLEDSMSNGIEMQKTHHITIAGNTILNVSGGGIVDYYGSYNLIKSNDIYDTGEFGISLGYAGDRTTTFTKSNTRVTNNHIHHTGLLSHLAGIIVRDSNNVWVDHNLIHDVPKDGIRYVSSTNLTFEFNEIHNAALVESDTGAFYTAQDWTSYGNDLRYNFIHNNVRANGFYVDGGDAGDNFYNNIIQGSDRAFQFNGHHNIGRNNVVVASSKVQIENRSDVLTTDVVANAIMTKSYGVGSSFADGLRAKNPSSGVWAGFASELKTRYGYTDNLWTDILNANWHPEYSNGSKLVDNAFVQVNSIIKPKLGNITVEKNNILSKVADASFFNYGQMDLRTNNRQILEKFPNLNSIFPQIGLQQDMYRIRVVTRAETGGFTNH</sequence>
<evidence type="ECO:0000259" key="2">
    <source>
        <dbReference type="Pfam" id="PF13229"/>
    </source>
</evidence>
<dbReference type="InterPro" id="IPR006626">
    <property type="entry name" value="PbH1"/>
</dbReference>
<feature type="chain" id="PRO_5009131113" description="Right handed beta helix domain-containing protein" evidence="1">
    <location>
        <begin position="30"/>
        <end position="771"/>
    </location>
</feature>
<evidence type="ECO:0000313" key="4">
    <source>
        <dbReference type="Proteomes" id="UP000094578"/>
    </source>
</evidence>
<dbReference type="PATRIC" id="fig|1886670.3.peg.4600"/>
<dbReference type="InterPro" id="IPR012334">
    <property type="entry name" value="Pectin_lyas_fold"/>
</dbReference>
<organism evidence="3 4">
    <name type="scientific">Paenibacillus nuruki</name>
    <dbReference type="NCBI Taxonomy" id="1886670"/>
    <lineage>
        <taxon>Bacteria</taxon>
        <taxon>Bacillati</taxon>
        <taxon>Bacillota</taxon>
        <taxon>Bacilli</taxon>
        <taxon>Bacillales</taxon>
        <taxon>Paenibacillaceae</taxon>
        <taxon>Paenibacillus</taxon>
    </lineage>
</organism>
<dbReference type="STRING" id="1886670.PTI45_04578"/>
<name>A0A1E3KXS8_9BACL</name>